<feature type="transmembrane region" description="Helical" evidence="7">
    <location>
        <begin position="125"/>
        <end position="143"/>
    </location>
</feature>
<dbReference type="Gene3D" id="1.20.1250.20">
    <property type="entry name" value="MFS general substrate transporter like domains"/>
    <property type="match status" value="2"/>
</dbReference>
<evidence type="ECO:0000256" key="6">
    <source>
        <dbReference type="SAM" id="MobiDB-lite"/>
    </source>
</evidence>
<dbReference type="InterPro" id="IPR011701">
    <property type="entry name" value="MFS"/>
</dbReference>
<evidence type="ECO:0000256" key="4">
    <source>
        <dbReference type="ARBA" id="ARBA00022989"/>
    </source>
</evidence>
<keyword evidence="10" id="KW-1185">Reference proteome</keyword>
<dbReference type="SUPFAM" id="SSF103473">
    <property type="entry name" value="MFS general substrate transporter"/>
    <property type="match status" value="1"/>
</dbReference>
<dbReference type="PANTHER" id="PTHR43791">
    <property type="entry name" value="PERMEASE-RELATED"/>
    <property type="match status" value="1"/>
</dbReference>
<feature type="transmembrane region" description="Helical" evidence="7">
    <location>
        <begin position="288"/>
        <end position="312"/>
    </location>
</feature>
<feature type="compositionally biased region" description="Polar residues" evidence="6">
    <location>
        <begin position="18"/>
        <end position="32"/>
    </location>
</feature>
<feature type="region of interest" description="Disordered" evidence="6">
    <location>
        <begin position="1"/>
        <end position="40"/>
    </location>
</feature>
<feature type="transmembrane region" description="Helical" evidence="7">
    <location>
        <begin position="383"/>
        <end position="406"/>
    </location>
</feature>
<sequence>MSALEQTEKGEARLVEDANSTTTGKESNSYAASTAGVDHREESRKAERRFVLKLDLLFLPLMSLIYLSAYLDRSNLGNARLQGLQATVLRGSDSNYSIALMAFYITYIVFSIPGTLLAKAISPSTSIALGILIWSIASTAQAGAFNPAGLYVCRLFIGVGEAFFGQAITLYASFWYLPNELAKRIGLVVTSGTLAGAFGGLISFGVSSIENSKISQWRILFLIEGIPSFLLAFIVYFFLPSRPHTAKQLTEDERTLALTRLNRRNLGEGDTGVDWRAAKYALLDWKTYVVSVIYSCMNLGLGSVSGFLPTIIRDLGYSNARAQLFTVPPYVVCLVVVLIVSAYSDRYQTRGVPIASIFCIAVVGWAILLGVNAENPSQSELNARYFGCICIVTAGYSNISLLISWVSANTGAETQRAIALGMLNAVGQALVILAAFIFPSSESPHFVKGTSINLAFSGLGLVLSLGMTIYYRMENRRRDRVEGGRPPRDMPVNVVEEYDLAKGFRYTP</sequence>
<dbReference type="InterPro" id="IPR020846">
    <property type="entry name" value="MFS_dom"/>
</dbReference>
<accession>A0AAW0C563</accession>
<dbReference type="AlphaFoldDB" id="A0AAW0C563"/>
<protein>
    <submittedName>
        <fullName evidence="9">Major facilitator superfamily domain-containing protein</fullName>
    </submittedName>
</protein>
<dbReference type="Proteomes" id="UP001362999">
    <property type="component" value="Unassembled WGS sequence"/>
</dbReference>
<proteinExistence type="predicted"/>
<dbReference type="PROSITE" id="PS50850">
    <property type="entry name" value="MFS"/>
    <property type="match status" value="1"/>
</dbReference>
<dbReference type="InterPro" id="IPR036259">
    <property type="entry name" value="MFS_trans_sf"/>
</dbReference>
<dbReference type="FunFam" id="1.20.1250.20:FF:000013">
    <property type="entry name" value="MFS general substrate transporter"/>
    <property type="match status" value="1"/>
</dbReference>
<feature type="transmembrane region" description="Helical" evidence="7">
    <location>
        <begin position="185"/>
        <end position="207"/>
    </location>
</feature>
<evidence type="ECO:0000256" key="7">
    <source>
        <dbReference type="SAM" id="Phobius"/>
    </source>
</evidence>
<dbReference type="EMBL" id="JAWWNJ010000023">
    <property type="protein sequence ID" value="KAK7033278.1"/>
    <property type="molecule type" value="Genomic_DNA"/>
</dbReference>
<feature type="transmembrane region" description="Helical" evidence="7">
    <location>
        <begin position="50"/>
        <end position="71"/>
    </location>
</feature>
<dbReference type="Pfam" id="PF07690">
    <property type="entry name" value="MFS_1"/>
    <property type="match status" value="1"/>
</dbReference>
<comment type="caution">
    <text evidence="9">The sequence shown here is derived from an EMBL/GenBank/DDBJ whole genome shotgun (WGS) entry which is preliminary data.</text>
</comment>
<evidence type="ECO:0000256" key="1">
    <source>
        <dbReference type="ARBA" id="ARBA00004141"/>
    </source>
</evidence>
<evidence type="ECO:0000256" key="3">
    <source>
        <dbReference type="ARBA" id="ARBA00022692"/>
    </source>
</evidence>
<gene>
    <name evidence="9" type="ORF">R3P38DRAFT_3186819</name>
</gene>
<evidence type="ECO:0000313" key="9">
    <source>
        <dbReference type="EMBL" id="KAK7033278.1"/>
    </source>
</evidence>
<feature type="transmembrane region" description="Helical" evidence="7">
    <location>
        <begin position="155"/>
        <end position="178"/>
    </location>
</feature>
<dbReference type="GO" id="GO:0016020">
    <property type="term" value="C:membrane"/>
    <property type="evidence" value="ECO:0007669"/>
    <property type="project" value="UniProtKB-SubCell"/>
</dbReference>
<comment type="subcellular location">
    <subcellularLocation>
        <location evidence="1">Membrane</location>
        <topology evidence="1">Multi-pass membrane protein</topology>
    </subcellularLocation>
</comment>
<feature type="transmembrane region" description="Helical" evidence="7">
    <location>
        <begin position="219"/>
        <end position="239"/>
    </location>
</feature>
<organism evidence="9 10">
    <name type="scientific">Favolaschia claudopus</name>
    <dbReference type="NCBI Taxonomy" id="2862362"/>
    <lineage>
        <taxon>Eukaryota</taxon>
        <taxon>Fungi</taxon>
        <taxon>Dikarya</taxon>
        <taxon>Basidiomycota</taxon>
        <taxon>Agaricomycotina</taxon>
        <taxon>Agaricomycetes</taxon>
        <taxon>Agaricomycetidae</taxon>
        <taxon>Agaricales</taxon>
        <taxon>Marasmiineae</taxon>
        <taxon>Mycenaceae</taxon>
        <taxon>Favolaschia</taxon>
    </lineage>
</organism>
<feature type="domain" description="Major facilitator superfamily (MFS) profile" evidence="8">
    <location>
        <begin position="58"/>
        <end position="478"/>
    </location>
</feature>
<keyword evidence="5 7" id="KW-0472">Membrane</keyword>
<evidence type="ECO:0000259" key="8">
    <source>
        <dbReference type="PROSITE" id="PS50850"/>
    </source>
</evidence>
<keyword evidence="2" id="KW-0813">Transport</keyword>
<keyword evidence="4 7" id="KW-1133">Transmembrane helix</keyword>
<evidence type="ECO:0000256" key="2">
    <source>
        <dbReference type="ARBA" id="ARBA00022448"/>
    </source>
</evidence>
<reference evidence="9 10" key="1">
    <citation type="journal article" date="2024" name="J Genomics">
        <title>Draft genome sequencing and assembly of Favolaschia claudopus CIRM-BRFM 2984 isolated from oak limbs.</title>
        <authorList>
            <person name="Navarro D."/>
            <person name="Drula E."/>
            <person name="Chaduli D."/>
            <person name="Cazenave R."/>
            <person name="Ahrendt S."/>
            <person name="Wang J."/>
            <person name="Lipzen A."/>
            <person name="Daum C."/>
            <person name="Barry K."/>
            <person name="Grigoriev I.V."/>
            <person name="Favel A."/>
            <person name="Rosso M.N."/>
            <person name="Martin F."/>
        </authorList>
    </citation>
    <scope>NUCLEOTIDE SEQUENCE [LARGE SCALE GENOMIC DNA]</scope>
    <source>
        <strain evidence="9 10">CIRM-BRFM 2984</strain>
    </source>
</reference>
<dbReference type="GO" id="GO:0022857">
    <property type="term" value="F:transmembrane transporter activity"/>
    <property type="evidence" value="ECO:0007669"/>
    <property type="project" value="InterPro"/>
</dbReference>
<dbReference type="PANTHER" id="PTHR43791:SF36">
    <property type="entry name" value="TRANSPORTER, PUTATIVE (AFU_ORTHOLOGUE AFUA_6G08340)-RELATED"/>
    <property type="match status" value="1"/>
</dbReference>
<evidence type="ECO:0000256" key="5">
    <source>
        <dbReference type="ARBA" id="ARBA00023136"/>
    </source>
</evidence>
<feature type="transmembrane region" description="Helical" evidence="7">
    <location>
        <begin position="96"/>
        <end position="118"/>
    </location>
</feature>
<keyword evidence="3 7" id="KW-0812">Transmembrane</keyword>
<feature type="transmembrane region" description="Helical" evidence="7">
    <location>
        <begin position="351"/>
        <end position="371"/>
    </location>
</feature>
<feature type="transmembrane region" description="Helical" evidence="7">
    <location>
        <begin position="324"/>
        <end position="344"/>
    </location>
</feature>
<evidence type="ECO:0000313" key="10">
    <source>
        <dbReference type="Proteomes" id="UP001362999"/>
    </source>
</evidence>
<feature type="transmembrane region" description="Helical" evidence="7">
    <location>
        <begin position="418"/>
        <end position="438"/>
    </location>
</feature>
<name>A0AAW0C563_9AGAR</name>
<feature type="transmembrane region" description="Helical" evidence="7">
    <location>
        <begin position="450"/>
        <end position="471"/>
    </location>
</feature>
<feature type="compositionally biased region" description="Basic and acidic residues" evidence="6">
    <location>
        <begin position="1"/>
        <end position="16"/>
    </location>
</feature>